<evidence type="ECO:0000256" key="3">
    <source>
        <dbReference type="ARBA" id="ARBA00022827"/>
    </source>
</evidence>
<comment type="similarity">
    <text evidence="1">Belongs to the class-I pyridine nucleotide-disulfide oxidoreductase family.</text>
</comment>
<dbReference type="Gene3D" id="3.50.50.60">
    <property type="entry name" value="FAD/NAD(P)-binding domain"/>
    <property type="match status" value="2"/>
</dbReference>
<accession>A0A239DYK1</accession>
<dbReference type="GO" id="GO:0050660">
    <property type="term" value="F:flavin adenine dinucleotide binding"/>
    <property type="evidence" value="ECO:0007669"/>
    <property type="project" value="TreeGrafter"/>
</dbReference>
<name>A0A239DYK1_9ACTN</name>
<dbReference type="InterPro" id="IPR016156">
    <property type="entry name" value="FAD/NAD-linked_Rdtase_dimer_sf"/>
</dbReference>
<comment type="cofactor">
    <cofactor evidence="4">
        <name>FAD</name>
        <dbReference type="ChEBI" id="CHEBI:57692"/>
    </cofactor>
    <text evidence="4">Binds 1 FAD per subunit.</text>
</comment>
<evidence type="ECO:0000256" key="2">
    <source>
        <dbReference type="ARBA" id="ARBA00022630"/>
    </source>
</evidence>
<feature type="binding site" evidence="4">
    <location>
        <position position="52"/>
    </location>
    <ligand>
        <name>FAD</name>
        <dbReference type="ChEBI" id="CHEBI:57692"/>
    </ligand>
</feature>
<feature type="binding site" evidence="4">
    <location>
        <position position="268"/>
    </location>
    <ligand>
        <name>NAD(+)</name>
        <dbReference type="ChEBI" id="CHEBI:57540"/>
    </ligand>
</feature>
<evidence type="ECO:0000256" key="4">
    <source>
        <dbReference type="PIRSR" id="PIRSR000350-3"/>
    </source>
</evidence>
<dbReference type="RefSeq" id="WP_218822296.1">
    <property type="nucleotide sequence ID" value="NZ_FZOO01000003.1"/>
</dbReference>
<feature type="binding site" evidence="4">
    <location>
        <position position="308"/>
    </location>
    <ligand>
        <name>FAD</name>
        <dbReference type="ChEBI" id="CHEBI:57692"/>
    </ligand>
</feature>
<dbReference type="Proteomes" id="UP000198373">
    <property type="component" value="Unassembled WGS sequence"/>
</dbReference>
<dbReference type="PIRSF" id="PIRSF000350">
    <property type="entry name" value="Mercury_reductase_MerA"/>
    <property type="match status" value="1"/>
</dbReference>
<gene>
    <name evidence="8" type="ORF">SAMN06893096_103404</name>
</gene>
<dbReference type="InterPro" id="IPR036188">
    <property type="entry name" value="FAD/NAD-bd_sf"/>
</dbReference>
<dbReference type="EMBL" id="FZOO01000003">
    <property type="protein sequence ID" value="SNS36803.1"/>
    <property type="molecule type" value="Genomic_DNA"/>
</dbReference>
<sequence>MDTREFDVVVIGGGSTGENLADVVVRGGLTAALVEAELVGGECSYWACMPSKALLRGTEALAAARAVDGARQAVTGEQDVAATLARRDTFTHGWDDASQAGWVAGAGIELLRGTGRLDGERTVVVTDTDGQGTRLTARHAVAVCTGSEAAVPPADGLREVGPWTPREATSAKEAPGRLLVVGGGYVGCEMATAWAALGSQVTLLQRGPRLLPDLEPEAGEAVAEALRAAGVDVRPGTEVTAARREGTEVVLTTAGGELRGDEVLVAVGRRPRTGDLGLDTVGLPPGEYLDVDDSLQVRGLPWAYGVGDVNNRRQLTHMGKYQARQAGAAIVARARGEQVSLADWSPFVATADRLATPSVVFTAPQVASVGLTRAAAERAGVAHRVVQYDMGGVAGASLHADGYTGTAIALVDTDREVLLGVTFVGPAVAELVHAATVAVAGEVPIARLWHAVPAYPTMSEIWLRLLEGYRDAADRSSSSSA</sequence>
<evidence type="ECO:0000259" key="7">
    <source>
        <dbReference type="Pfam" id="PF07992"/>
    </source>
</evidence>
<dbReference type="PRINTS" id="PR00368">
    <property type="entry name" value="FADPNR"/>
</dbReference>
<evidence type="ECO:0000256" key="1">
    <source>
        <dbReference type="ARBA" id="ARBA00007532"/>
    </source>
</evidence>
<evidence type="ECO:0000256" key="5">
    <source>
        <dbReference type="PIRSR" id="PIRSR000350-4"/>
    </source>
</evidence>
<feature type="binding site" evidence="4">
    <location>
        <begin position="145"/>
        <end position="147"/>
    </location>
    <ligand>
        <name>FAD</name>
        <dbReference type="ChEBI" id="CHEBI:57692"/>
    </ligand>
</feature>
<proteinExistence type="inferred from homology"/>
<dbReference type="SUPFAM" id="SSF55424">
    <property type="entry name" value="FAD/NAD-linked reductases, dimerisation (C-terminal) domain"/>
    <property type="match status" value="1"/>
</dbReference>
<dbReference type="InterPro" id="IPR023753">
    <property type="entry name" value="FAD/NAD-binding_dom"/>
</dbReference>
<dbReference type="SUPFAM" id="SSF51905">
    <property type="entry name" value="FAD/NAD(P)-binding domain"/>
    <property type="match status" value="1"/>
</dbReference>
<evidence type="ECO:0000259" key="6">
    <source>
        <dbReference type="Pfam" id="PF02852"/>
    </source>
</evidence>
<keyword evidence="9" id="KW-1185">Reference proteome</keyword>
<dbReference type="GO" id="GO:0003955">
    <property type="term" value="F:NAD(P)H dehydrogenase (quinone) activity"/>
    <property type="evidence" value="ECO:0007669"/>
    <property type="project" value="TreeGrafter"/>
</dbReference>
<organism evidence="8 9">
    <name type="scientific">Geodermatophilus pulveris</name>
    <dbReference type="NCBI Taxonomy" id="1564159"/>
    <lineage>
        <taxon>Bacteria</taxon>
        <taxon>Bacillati</taxon>
        <taxon>Actinomycetota</taxon>
        <taxon>Actinomycetes</taxon>
        <taxon>Geodermatophilales</taxon>
        <taxon>Geodermatophilaceae</taxon>
        <taxon>Geodermatophilus</taxon>
    </lineage>
</organism>
<dbReference type="PRINTS" id="PR00411">
    <property type="entry name" value="PNDRDTASEI"/>
</dbReference>
<feature type="binding site" evidence="4">
    <location>
        <position position="115"/>
    </location>
    <ligand>
        <name>FAD</name>
        <dbReference type="ChEBI" id="CHEBI:57692"/>
    </ligand>
</feature>
<dbReference type="InterPro" id="IPR004099">
    <property type="entry name" value="Pyr_nucl-diS_OxRdtase_dimer"/>
</dbReference>
<dbReference type="Gene3D" id="3.30.390.30">
    <property type="match status" value="1"/>
</dbReference>
<keyword evidence="3 4" id="KW-0274">FAD</keyword>
<dbReference type="InterPro" id="IPR001100">
    <property type="entry name" value="Pyr_nuc-diS_OxRdtase"/>
</dbReference>
<dbReference type="Pfam" id="PF02852">
    <property type="entry name" value="Pyr_redox_dim"/>
    <property type="match status" value="1"/>
</dbReference>
<keyword evidence="2" id="KW-0285">Flavoprotein</keyword>
<evidence type="ECO:0000313" key="8">
    <source>
        <dbReference type="EMBL" id="SNS36803.1"/>
    </source>
</evidence>
<keyword evidence="4" id="KW-0547">Nucleotide-binding</keyword>
<dbReference type="PANTHER" id="PTHR43014:SF2">
    <property type="entry name" value="MERCURIC REDUCTASE"/>
    <property type="match status" value="1"/>
</dbReference>
<dbReference type="PANTHER" id="PTHR43014">
    <property type="entry name" value="MERCURIC REDUCTASE"/>
    <property type="match status" value="1"/>
</dbReference>
<feature type="binding site" evidence="4">
    <location>
        <begin position="182"/>
        <end position="189"/>
    </location>
    <ligand>
        <name>NAD(+)</name>
        <dbReference type="ChEBI" id="CHEBI:57540"/>
    </ligand>
</feature>
<keyword evidence="4" id="KW-0520">NAD</keyword>
<reference evidence="9" key="1">
    <citation type="submission" date="2017-06" db="EMBL/GenBank/DDBJ databases">
        <authorList>
            <person name="Varghese N."/>
            <person name="Submissions S."/>
        </authorList>
    </citation>
    <scope>NUCLEOTIDE SEQUENCE [LARGE SCALE GENOMIC DNA]</scope>
    <source>
        <strain evidence="9">DSM 46839</strain>
    </source>
</reference>
<evidence type="ECO:0000313" key="9">
    <source>
        <dbReference type="Proteomes" id="UP000198373"/>
    </source>
</evidence>
<dbReference type="AlphaFoldDB" id="A0A239DYK1"/>
<feature type="domain" description="FAD/NAD(P)-binding" evidence="7">
    <location>
        <begin position="6"/>
        <end position="322"/>
    </location>
</feature>
<dbReference type="Pfam" id="PF07992">
    <property type="entry name" value="Pyr_redox_2"/>
    <property type="match status" value="1"/>
</dbReference>
<feature type="domain" description="Pyridine nucleotide-disulphide oxidoreductase dimerisation" evidence="6">
    <location>
        <begin position="356"/>
        <end position="462"/>
    </location>
</feature>
<protein>
    <submittedName>
        <fullName evidence="8">Dihydrolipoamide dehydrogenase</fullName>
    </submittedName>
</protein>
<feature type="disulfide bond" description="Redox-active" evidence="5">
    <location>
        <begin position="43"/>
        <end position="48"/>
    </location>
</feature>